<keyword evidence="3" id="KW-1185">Reference proteome</keyword>
<evidence type="ECO:0000259" key="1">
    <source>
        <dbReference type="Pfam" id="PF11716"/>
    </source>
</evidence>
<accession>A0ABT1KTJ5</accession>
<dbReference type="SUPFAM" id="SSF109854">
    <property type="entry name" value="DinB/YfiT-like putative metalloenzymes"/>
    <property type="match status" value="1"/>
</dbReference>
<dbReference type="InterPro" id="IPR017517">
    <property type="entry name" value="Maleyloyr_isom"/>
</dbReference>
<keyword evidence="2" id="KW-0413">Isomerase</keyword>
<dbReference type="GO" id="GO:0016853">
    <property type="term" value="F:isomerase activity"/>
    <property type="evidence" value="ECO:0007669"/>
    <property type="project" value="UniProtKB-KW"/>
</dbReference>
<dbReference type="InterPro" id="IPR034660">
    <property type="entry name" value="DinB/YfiT-like"/>
</dbReference>
<dbReference type="InterPro" id="IPR024344">
    <property type="entry name" value="MDMPI_metal-binding"/>
</dbReference>
<gene>
    <name evidence="2" type="ORF">NCI01_04605</name>
</gene>
<proteinExistence type="predicted"/>
<evidence type="ECO:0000313" key="3">
    <source>
        <dbReference type="Proteomes" id="UP001204524"/>
    </source>
</evidence>
<dbReference type="Gene3D" id="1.20.120.450">
    <property type="entry name" value="dinb family like domain"/>
    <property type="match status" value="1"/>
</dbReference>
<comment type="caution">
    <text evidence="2">The sequence shown here is derived from an EMBL/GenBank/DDBJ whole genome shotgun (WGS) entry which is preliminary data.</text>
</comment>
<reference evidence="2 3" key="1">
    <citation type="submission" date="2022-06" db="EMBL/GenBank/DDBJ databases">
        <authorList>
            <person name="So Y."/>
        </authorList>
    </citation>
    <scope>NUCLEOTIDE SEQUENCE [LARGE SCALE GENOMIC DNA]</scope>
    <source>
        <strain evidence="2 3">STR3</strain>
    </source>
</reference>
<dbReference type="Pfam" id="PF11716">
    <property type="entry name" value="MDMPI_N"/>
    <property type="match status" value="1"/>
</dbReference>
<dbReference type="EMBL" id="JANARS010000002">
    <property type="protein sequence ID" value="MCP3421068.1"/>
    <property type="molecule type" value="Genomic_DNA"/>
</dbReference>
<organism evidence="2 3">
    <name type="scientific">Nocardioides pinisoli</name>
    <dbReference type="NCBI Taxonomy" id="2950279"/>
    <lineage>
        <taxon>Bacteria</taxon>
        <taxon>Bacillati</taxon>
        <taxon>Actinomycetota</taxon>
        <taxon>Actinomycetes</taxon>
        <taxon>Propionibacteriales</taxon>
        <taxon>Nocardioidaceae</taxon>
        <taxon>Nocardioides</taxon>
    </lineage>
</organism>
<sequence>MGSDHDEVYALATRNRLLAAEMFAGLTDEQWATPSLCAGWTVREVCAHMVPPEGGFKLWSLAGTVIRFRGDLERMVDVTTREEARRPTSELVAALRDRAGERLKAPVVGPHGPMVDTAIHLRDAARPLGLDTGPPPEDWRPVLDFLLTGPAERGFVGRGRTAGLRLEATDLDWSRGAGDLVRGPAEALALGIAGRPAAYDDLAGPGVEVLRSRDR</sequence>
<feature type="domain" description="Mycothiol-dependent maleylpyruvate isomerase metal-binding" evidence="1">
    <location>
        <begin position="21"/>
        <end position="105"/>
    </location>
</feature>
<dbReference type="Proteomes" id="UP001204524">
    <property type="component" value="Unassembled WGS sequence"/>
</dbReference>
<dbReference type="NCBIfam" id="TIGR03083">
    <property type="entry name" value="maleylpyruvate isomerase family mycothiol-dependent enzyme"/>
    <property type="match status" value="1"/>
</dbReference>
<protein>
    <submittedName>
        <fullName evidence="2">Maleylpyruvate isomerase family mycothiol-dependent enzyme</fullName>
    </submittedName>
</protein>
<evidence type="ECO:0000313" key="2">
    <source>
        <dbReference type="EMBL" id="MCP3421068.1"/>
    </source>
</evidence>
<dbReference type="RefSeq" id="WP_254180303.1">
    <property type="nucleotide sequence ID" value="NZ_JANARS010000002.1"/>
</dbReference>
<name>A0ABT1KTJ5_9ACTN</name>